<protein>
    <recommendedName>
        <fullName evidence="5">Yeast cell wall synthesis Kre9/Knh1-like N-terminal domain-containing protein</fullName>
    </recommendedName>
</protein>
<dbReference type="RefSeq" id="XP_047769330.1">
    <property type="nucleotide sequence ID" value="XM_047913574.1"/>
</dbReference>
<feature type="chain" id="PRO_5040332311" description="Yeast cell wall synthesis Kre9/Knh1-like N-terminal domain-containing protein" evidence="4">
    <location>
        <begin position="29"/>
        <end position="340"/>
    </location>
</feature>
<feature type="transmembrane region" description="Helical" evidence="3">
    <location>
        <begin position="214"/>
        <end position="239"/>
    </location>
</feature>
<evidence type="ECO:0000256" key="1">
    <source>
        <dbReference type="ARBA" id="ARBA00022729"/>
    </source>
</evidence>
<keyword evidence="3" id="KW-0472">Membrane</keyword>
<accession>A0A9Q8PM89</accession>
<gene>
    <name evidence="6" type="ORF">CLAFUR5_14426</name>
</gene>
<evidence type="ECO:0000256" key="4">
    <source>
        <dbReference type="SAM" id="SignalP"/>
    </source>
</evidence>
<dbReference type="InterPro" id="IPR045328">
    <property type="entry name" value="Kre9/Knh1"/>
</dbReference>
<dbReference type="GeneID" id="71994304"/>
<dbReference type="AlphaFoldDB" id="A0A9Q8PM89"/>
<evidence type="ECO:0000256" key="2">
    <source>
        <dbReference type="SAM" id="MobiDB-lite"/>
    </source>
</evidence>
<proteinExistence type="predicted"/>
<feature type="domain" description="Yeast cell wall synthesis Kre9/Knh1-like N-terminal" evidence="5">
    <location>
        <begin position="36"/>
        <end position="137"/>
    </location>
</feature>
<dbReference type="Proteomes" id="UP000756132">
    <property type="component" value="Chromosome 13"/>
</dbReference>
<dbReference type="KEGG" id="ffu:CLAFUR5_14426"/>
<reference evidence="6" key="2">
    <citation type="journal article" date="2022" name="Microb. Genom.">
        <title>A chromosome-scale genome assembly of the tomato pathogen Cladosporium fulvum reveals a compartmentalized genome architecture and the presence of a dispensable chromosome.</title>
        <authorList>
            <person name="Zaccaron A.Z."/>
            <person name="Chen L.H."/>
            <person name="Samaras A."/>
            <person name="Stergiopoulos I."/>
        </authorList>
    </citation>
    <scope>NUCLEOTIDE SEQUENCE</scope>
    <source>
        <strain evidence="6">Race5_Kim</strain>
    </source>
</reference>
<dbReference type="EMBL" id="CP090175">
    <property type="protein sequence ID" value="UJO24964.1"/>
    <property type="molecule type" value="Genomic_DNA"/>
</dbReference>
<keyword evidence="3" id="KW-1133">Transmembrane helix</keyword>
<dbReference type="PANTHER" id="PTHR28154">
    <property type="entry name" value="CELL WALL SYNTHESIS PROTEIN KNH1-RELATED"/>
    <property type="match status" value="1"/>
</dbReference>
<organism evidence="6 7">
    <name type="scientific">Passalora fulva</name>
    <name type="common">Tomato leaf mold</name>
    <name type="synonym">Cladosporium fulvum</name>
    <dbReference type="NCBI Taxonomy" id="5499"/>
    <lineage>
        <taxon>Eukaryota</taxon>
        <taxon>Fungi</taxon>
        <taxon>Dikarya</taxon>
        <taxon>Ascomycota</taxon>
        <taxon>Pezizomycotina</taxon>
        <taxon>Dothideomycetes</taxon>
        <taxon>Dothideomycetidae</taxon>
        <taxon>Mycosphaerellales</taxon>
        <taxon>Mycosphaerellaceae</taxon>
        <taxon>Fulvia</taxon>
    </lineage>
</organism>
<keyword evidence="3" id="KW-0812">Transmembrane</keyword>
<name>A0A9Q8PM89_PASFU</name>
<evidence type="ECO:0000259" key="5">
    <source>
        <dbReference type="Pfam" id="PF10342"/>
    </source>
</evidence>
<dbReference type="InterPro" id="IPR018466">
    <property type="entry name" value="Kre9/Knh1-like_N"/>
</dbReference>
<dbReference type="Pfam" id="PF10342">
    <property type="entry name" value="Kre9_KNH"/>
    <property type="match status" value="1"/>
</dbReference>
<feature type="compositionally biased region" description="Low complexity" evidence="2">
    <location>
        <begin position="178"/>
        <end position="194"/>
    </location>
</feature>
<keyword evidence="7" id="KW-1185">Reference proteome</keyword>
<dbReference type="GO" id="GO:0005576">
    <property type="term" value="C:extracellular region"/>
    <property type="evidence" value="ECO:0007669"/>
    <property type="project" value="TreeGrafter"/>
</dbReference>
<dbReference type="GO" id="GO:0006078">
    <property type="term" value="P:(1-&gt;6)-beta-D-glucan biosynthetic process"/>
    <property type="evidence" value="ECO:0007669"/>
    <property type="project" value="InterPro"/>
</dbReference>
<feature type="region of interest" description="Disordered" evidence="2">
    <location>
        <begin position="178"/>
        <end position="205"/>
    </location>
</feature>
<dbReference type="GO" id="GO:0042546">
    <property type="term" value="P:cell wall biogenesis"/>
    <property type="evidence" value="ECO:0007669"/>
    <property type="project" value="InterPro"/>
</dbReference>
<dbReference type="OrthoDB" id="2432613at2759"/>
<evidence type="ECO:0000256" key="3">
    <source>
        <dbReference type="SAM" id="Phobius"/>
    </source>
</evidence>
<dbReference type="PANTHER" id="PTHR28154:SF1">
    <property type="entry name" value="CELL WALL SYNTHESIS PROTEIN KNH1-RELATED"/>
    <property type="match status" value="1"/>
</dbReference>
<evidence type="ECO:0000313" key="7">
    <source>
        <dbReference type="Proteomes" id="UP000756132"/>
    </source>
</evidence>
<evidence type="ECO:0000313" key="6">
    <source>
        <dbReference type="EMBL" id="UJO24964.1"/>
    </source>
</evidence>
<dbReference type="GO" id="GO:0031505">
    <property type="term" value="P:fungal-type cell wall organization"/>
    <property type="evidence" value="ECO:0007669"/>
    <property type="project" value="TreeGrafter"/>
</dbReference>
<keyword evidence="1 4" id="KW-0732">Signal</keyword>
<feature type="signal peptide" evidence="4">
    <location>
        <begin position="1"/>
        <end position="28"/>
    </location>
</feature>
<reference evidence="6" key="1">
    <citation type="submission" date="2021-12" db="EMBL/GenBank/DDBJ databases">
        <authorList>
            <person name="Zaccaron A."/>
            <person name="Stergiopoulos I."/>
        </authorList>
    </citation>
    <scope>NUCLEOTIDE SEQUENCE</scope>
    <source>
        <strain evidence="6">Race5_Kim</strain>
    </source>
</reference>
<sequence>MIAFMYATSIPFTHLFLFLFLLVSNASSLGIDFTVPAGGATWPAGPITVKWQDAGGYPDESDLVAYTLELVVGGNSLSNSEVIQTIGKPNGTVTDGSVQDEIAADISQSIQNGFYLKMTSNTTTGDQVINYSQRFTLINMNGTTESTYLEGANEASGDFSNVPEAQYNVVQSPVSTITPSATSASTPTVTATAPPIVPAGQSEDDRPGMSNGEMAGLVTGGVLALIGFVSLFIWIAFFWRRMRRTQDERRHDQEAEEAIVHKHITPTFIGHKAELAAHRTSGLHSTQTRELSPQTERFEMNGLDKIAEVPASSIVHELEGNWTGWEASSGRKSKAYDPTL</sequence>